<sequence length="367" mass="41448">MKTIDRYIYSSLILPSLFGISIFTFIMMLNVVMEVMERLFASDLPAMSIVDYVCYAMPGVLVQTIPMGAFLGVMLVYGGLSETNEIVAMEGSGIGLFRIIRPAFIFGLILTIIGLSLEIYVNPRALANINAQTKLLLASKPNSLTEEKIFLTNEEKGFGFYIDEVNNKNATAKHFLFINKRGDNPYPIVFLAENAKFDPGIIRFKNIEGFLFKNDGSSHVQAKYQEQEVPISTFFKSEKKVKEKSRKEMNLKELKKYYKKNIKNKDPEKRENALKALVEMYQRMIGPIGSTFLCWLGVLLSVGHRRSGRGISFGVSLIVIFGYIGLASYAKILVLKNHVPANIAMWTPNFVLFLLCIYFSVKKMKGN</sequence>
<dbReference type="Pfam" id="PF03739">
    <property type="entry name" value="LptF_LptG"/>
    <property type="match status" value="1"/>
</dbReference>
<dbReference type="AlphaFoldDB" id="A0AB39VJQ8"/>
<dbReference type="GO" id="GO:0015920">
    <property type="term" value="P:lipopolysaccharide transport"/>
    <property type="evidence" value="ECO:0007669"/>
    <property type="project" value="TreeGrafter"/>
</dbReference>
<evidence type="ECO:0000256" key="3">
    <source>
        <dbReference type="ARBA" id="ARBA00022692"/>
    </source>
</evidence>
<dbReference type="InterPro" id="IPR005495">
    <property type="entry name" value="LptG/LptF_permease"/>
</dbReference>
<reference evidence="7" key="1">
    <citation type="submission" date="2024-07" db="EMBL/GenBank/DDBJ databases">
        <authorList>
            <person name="Li X.-J."/>
            <person name="Wang X."/>
        </authorList>
    </citation>
    <scope>NUCLEOTIDE SEQUENCE</scope>
    <source>
        <strain evidence="7">HSP-334</strain>
    </source>
</reference>
<evidence type="ECO:0000256" key="5">
    <source>
        <dbReference type="ARBA" id="ARBA00023136"/>
    </source>
</evidence>
<dbReference type="EMBL" id="CP165644">
    <property type="protein sequence ID" value="XDU67503.1"/>
    <property type="molecule type" value="Genomic_DNA"/>
</dbReference>
<keyword evidence="5 6" id="KW-0472">Membrane</keyword>
<evidence type="ECO:0000256" key="2">
    <source>
        <dbReference type="ARBA" id="ARBA00022475"/>
    </source>
</evidence>
<comment type="subcellular location">
    <subcellularLocation>
        <location evidence="1">Cell membrane</location>
        <topology evidence="1">Multi-pass membrane protein</topology>
    </subcellularLocation>
</comment>
<evidence type="ECO:0000256" key="4">
    <source>
        <dbReference type="ARBA" id="ARBA00022989"/>
    </source>
</evidence>
<evidence type="ECO:0000256" key="6">
    <source>
        <dbReference type="SAM" id="Phobius"/>
    </source>
</evidence>
<gene>
    <name evidence="7" type="ORF">AB8B22_03560</name>
</gene>
<keyword evidence="4 6" id="KW-1133">Transmembrane helix</keyword>
<feature type="transmembrane region" description="Helical" evidence="6">
    <location>
        <begin position="52"/>
        <end position="78"/>
    </location>
</feature>
<feature type="transmembrane region" description="Helical" evidence="6">
    <location>
        <begin position="343"/>
        <end position="361"/>
    </location>
</feature>
<proteinExistence type="predicted"/>
<name>A0AB39VJQ8_9FUSO</name>
<feature type="transmembrane region" description="Helical" evidence="6">
    <location>
        <begin position="310"/>
        <end position="331"/>
    </location>
</feature>
<keyword evidence="2" id="KW-1003">Cell membrane</keyword>
<feature type="transmembrane region" description="Helical" evidence="6">
    <location>
        <begin position="99"/>
        <end position="121"/>
    </location>
</feature>
<organism evidence="7">
    <name type="scientific">Leptotrichia rugosa</name>
    <dbReference type="NCBI Taxonomy" id="3239302"/>
    <lineage>
        <taxon>Bacteria</taxon>
        <taxon>Fusobacteriati</taxon>
        <taxon>Fusobacteriota</taxon>
        <taxon>Fusobacteriia</taxon>
        <taxon>Fusobacteriales</taxon>
        <taxon>Leptotrichiaceae</taxon>
        <taxon>Leptotrichia</taxon>
    </lineage>
</organism>
<evidence type="ECO:0000256" key="1">
    <source>
        <dbReference type="ARBA" id="ARBA00004651"/>
    </source>
</evidence>
<feature type="transmembrane region" description="Helical" evidence="6">
    <location>
        <begin position="12"/>
        <end position="32"/>
    </location>
</feature>
<dbReference type="KEGG" id="lrug:AB8B22_03560"/>
<evidence type="ECO:0000313" key="7">
    <source>
        <dbReference type="EMBL" id="XDU67503.1"/>
    </source>
</evidence>
<dbReference type="RefSeq" id="WP_369711685.1">
    <property type="nucleotide sequence ID" value="NZ_CP165644.1"/>
</dbReference>
<accession>A0AB39VJQ8</accession>
<dbReference type="PANTHER" id="PTHR33529">
    <property type="entry name" value="SLR0882 PROTEIN-RELATED"/>
    <property type="match status" value="1"/>
</dbReference>
<feature type="transmembrane region" description="Helical" evidence="6">
    <location>
        <begin position="284"/>
        <end position="303"/>
    </location>
</feature>
<dbReference type="GO" id="GO:0043190">
    <property type="term" value="C:ATP-binding cassette (ABC) transporter complex"/>
    <property type="evidence" value="ECO:0007669"/>
    <property type="project" value="TreeGrafter"/>
</dbReference>
<dbReference type="PANTHER" id="PTHR33529:SF6">
    <property type="entry name" value="YJGP_YJGQ FAMILY PERMEASE"/>
    <property type="match status" value="1"/>
</dbReference>
<protein>
    <submittedName>
        <fullName evidence="7">LptF/LptG family permease</fullName>
    </submittedName>
</protein>
<keyword evidence="3 6" id="KW-0812">Transmembrane</keyword>